<accession>A0A1M5CAI8</accession>
<name>A0A1M5CAI8_9BACT</name>
<dbReference type="PROSITE" id="PS51832">
    <property type="entry name" value="HD_GYP"/>
    <property type="match status" value="1"/>
</dbReference>
<reference evidence="6" key="1">
    <citation type="submission" date="2016-11" db="EMBL/GenBank/DDBJ databases">
        <authorList>
            <person name="Varghese N."/>
            <person name="Submissions S."/>
        </authorList>
    </citation>
    <scope>NUCLEOTIDE SEQUENCE [LARGE SCALE GENOMIC DNA]</scope>
    <source>
        <strain evidence="6">DSM 9756</strain>
    </source>
</reference>
<dbReference type="PROSITE" id="PS50110">
    <property type="entry name" value="RESPONSE_REGULATORY"/>
    <property type="match status" value="1"/>
</dbReference>
<feature type="domain" description="Response regulatory" evidence="3">
    <location>
        <begin position="3"/>
        <end position="119"/>
    </location>
</feature>
<sequence length="412" mass="46664">MPVILVADDEKRYLDLLRKLLEPLGYEVVTAEDGLDAWRRVRENPPDLILLDLAMPGLDGLEVLRRVKADAVVKHIPVVMVTGMDDSRTRVEALEEGADDFLSKPFDYAELRARVRSLLKVKAYHDHLRRYNLRLEKTVEERTRELREALEHLKAVSEETILRLCRAAEYRDEETGMHIWRMSRYSAAVAEAMGLGSDFVESMLHAAPMHDIGKIGIPDHILLKPGRLTDHEREIMKKHTLIGARILEGGRTAYVRMGEVIALTHHEKWNGTGYPRGLKGNEIPLEGRIVAVADVFDALTSRRPYKEPYSLEKSLEVIGRERGGHFDPEVVDAFFRALDRIRSIREEFDDRRAQLMPSQVSAGFQWGDAFIPYWEDAAAGLQPGGKGPTQPLEMAGGTQWPNPSLSLLCVSY</sequence>
<dbReference type="OrthoDB" id="9764337at2"/>
<feature type="domain" description="HD-GYP" evidence="4">
    <location>
        <begin position="153"/>
        <end position="350"/>
    </location>
</feature>
<dbReference type="Pfam" id="PF00072">
    <property type="entry name" value="Response_reg"/>
    <property type="match status" value="1"/>
</dbReference>
<dbReference type="PANTHER" id="PTHR45228">
    <property type="entry name" value="CYCLIC DI-GMP PHOSPHODIESTERASE TM_0186-RELATED"/>
    <property type="match status" value="1"/>
</dbReference>
<dbReference type="InterPro" id="IPR003607">
    <property type="entry name" value="HD/PDEase_dom"/>
</dbReference>
<dbReference type="PANTHER" id="PTHR45228:SF1">
    <property type="entry name" value="CYCLIC DI-GMP PHOSPHODIESTERASE TM_0186"/>
    <property type="match status" value="1"/>
</dbReference>
<dbReference type="SMART" id="SM00448">
    <property type="entry name" value="REC"/>
    <property type="match status" value="1"/>
</dbReference>
<evidence type="ECO:0000313" key="5">
    <source>
        <dbReference type="EMBL" id="SHF51452.1"/>
    </source>
</evidence>
<dbReference type="AlphaFoldDB" id="A0A1M5CAI8"/>
<dbReference type="STRING" id="1121391.SAMN02745206_02155"/>
<organism evidence="5 6">
    <name type="scientific">Desulfacinum infernum DSM 9756</name>
    <dbReference type="NCBI Taxonomy" id="1121391"/>
    <lineage>
        <taxon>Bacteria</taxon>
        <taxon>Pseudomonadati</taxon>
        <taxon>Thermodesulfobacteriota</taxon>
        <taxon>Syntrophobacteria</taxon>
        <taxon>Syntrophobacterales</taxon>
        <taxon>Syntrophobacteraceae</taxon>
        <taxon>Desulfacinum</taxon>
    </lineage>
</organism>
<dbReference type="SUPFAM" id="SSF109604">
    <property type="entry name" value="HD-domain/PDEase-like"/>
    <property type="match status" value="1"/>
</dbReference>
<dbReference type="InterPro" id="IPR011006">
    <property type="entry name" value="CheY-like_superfamily"/>
</dbReference>
<dbReference type="InterPro" id="IPR001789">
    <property type="entry name" value="Sig_transdc_resp-reg_receiver"/>
</dbReference>
<evidence type="ECO:0000259" key="4">
    <source>
        <dbReference type="PROSITE" id="PS51832"/>
    </source>
</evidence>
<feature type="coiled-coil region" evidence="2">
    <location>
        <begin position="132"/>
        <end position="159"/>
    </location>
</feature>
<keyword evidence="6" id="KW-1185">Reference proteome</keyword>
<dbReference type="CDD" id="cd00077">
    <property type="entry name" value="HDc"/>
    <property type="match status" value="1"/>
</dbReference>
<dbReference type="EMBL" id="FQVB01000019">
    <property type="protein sequence ID" value="SHF51452.1"/>
    <property type="molecule type" value="Genomic_DNA"/>
</dbReference>
<dbReference type="Proteomes" id="UP000184076">
    <property type="component" value="Unassembled WGS sequence"/>
</dbReference>
<dbReference type="InterPro" id="IPR037522">
    <property type="entry name" value="HD_GYP_dom"/>
</dbReference>
<evidence type="ECO:0000259" key="3">
    <source>
        <dbReference type="PROSITE" id="PS50110"/>
    </source>
</evidence>
<dbReference type="Gene3D" id="3.40.50.2300">
    <property type="match status" value="1"/>
</dbReference>
<dbReference type="SMART" id="SM00471">
    <property type="entry name" value="HDc"/>
    <property type="match status" value="1"/>
</dbReference>
<protein>
    <submittedName>
        <fullName evidence="5">Putative two-component system response regulator</fullName>
    </submittedName>
</protein>
<evidence type="ECO:0000313" key="6">
    <source>
        <dbReference type="Proteomes" id="UP000184076"/>
    </source>
</evidence>
<evidence type="ECO:0000256" key="2">
    <source>
        <dbReference type="SAM" id="Coils"/>
    </source>
</evidence>
<dbReference type="InterPro" id="IPR052020">
    <property type="entry name" value="Cyclic_di-GMP/3'3'-cGAMP_PDE"/>
</dbReference>
<dbReference type="GO" id="GO:0000160">
    <property type="term" value="P:phosphorelay signal transduction system"/>
    <property type="evidence" value="ECO:0007669"/>
    <property type="project" value="InterPro"/>
</dbReference>
<keyword evidence="2" id="KW-0175">Coiled coil</keyword>
<dbReference type="Gene3D" id="1.10.3210.10">
    <property type="entry name" value="Hypothetical protein af1432"/>
    <property type="match status" value="1"/>
</dbReference>
<dbReference type="SUPFAM" id="SSF52172">
    <property type="entry name" value="CheY-like"/>
    <property type="match status" value="1"/>
</dbReference>
<evidence type="ECO:0000256" key="1">
    <source>
        <dbReference type="PROSITE-ProRule" id="PRU00169"/>
    </source>
</evidence>
<proteinExistence type="predicted"/>
<feature type="modified residue" description="4-aspartylphosphate" evidence="1">
    <location>
        <position position="52"/>
    </location>
</feature>
<gene>
    <name evidence="5" type="ORF">SAMN02745206_02155</name>
</gene>
<dbReference type="Pfam" id="PF13487">
    <property type="entry name" value="HD_5"/>
    <property type="match status" value="1"/>
</dbReference>
<dbReference type="RefSeq" id="WP_084076403.1">
    <property type="nucleotide sequence ID" value="NZ_FQVB01000019.1"/>
</dbReference>
<keyword evidence="1" id="KW-0597">Phosphoprotein</keyword>